<dbReference type="InterPro" id="IPR035979">
    <property type="entry name" value="RBD_domain_sf"/>
</dbReference>
<dbReference type="GO" id="GO:0005634">
    <property type="term" value="C:nucleus"/>
    <property type="evidence" value="ECO:0000318"/>
    <property type="project" value="GO_Central"/>
</dbReference>
<dbReference type="Gene3D" id="3.30.70.330">
    <property type="match status" value="2"/>
</dbReference>
<dbReference type="SUPFAM" id="SSF54928">
    <property type="entry name" value="RNA-binding domain, RBD"/>
    <property type="match status" value="2"/>
</dbReference>
<dbReference type="STRING" id="88036.D8T652"/>
<gene>
    <name evidence="7" type="primary">FCA-1</name>
    <name evidence="7" type="ORF">SELMODRAFT_450105</name>
</gene>
<dbReference type="InterPro" id="IPR012677">
    <property type="entry name" value="Nucleotide-bd_a/b_plait_sf"/>
</dbReference>
<dbReference type="InterPro" id="IPR001202">
    <property type="entry name" value="WW_dom"/>
</dbReference>
<dbReference type="FunFam" id="3.30.70.330:FF:000013">
    <property type="entry name" value="CUGBP Elav-like family member 1 isoform 2"/>
    <property type="match status" value="1"/>
</dbReference>
<evidence type="ECO:0000256" key="3">
    <source>
        <dbReference type="PROSITE-ProRule" id="PRU00176"/>
    </source>
</evidence>
<dbReference type="Pfam" id="PF00397">
    <property type="entry name" value="WW"/>
    <property type="match status" value="1"/>
</dbReference>
<keyword evidence="2 3" id="KW-0694">RNA-binding</keyword>
<feature type="domain" description="RRM" evidence="6">
    <location>
        <begin position="136"/>
        <end position="216"/>
    </location>
</feature>
<dbReference type="FunCoup" id="D8T652">
    <property type="interactions" value="622"/>
</dbReference>
<evidence type="ECO:0000313" key="7">
    <source>
        <dbReference type="EMBL" id="EFJ07911.1"/>
    </source>
</evidence>
<dbReference type="eggNOG" id="KOG0144">
    <property type="taxonomic scope" value="Eukaryota"/>
</dbReference>
<evidence type="ECO:0000313" key="8">
    <source>
        <dbReference type="Proteomes" id="UP000001514"/>
    </source>
</evidence>
<feature type="region of interest" description="Disordered" evidence="4">
    <location>
        <begin position="212"/>
        <end position="253"/>
    </location>
</feature>
<evidence type="ECO:0000256" key="4">
    <source>
        <dbReference type="SAM" id="MobiDB-lite"/>
    </source>
</evidence>
<feature type="compositionally biased region" description="Basic and acidic residues" evidence="4">
    <location>
        <begin position="214"/>
        <end position="223"/>
    </location>
</feature>
<dbReference type="InterPro" id="IPR036020">
    <property type="entry name" value="WW_dom_sf"/>
</dbReference>
<sequence>MVSERKKMPHHGDPSSSSWRVAGHKRERDNSDSSEGGQHTYVKLFVGSVPRTITEQQVRSMFEEYGEVLEVAIIKDRRTGHQQGMFCCCFVKYSSRDEADRAIRCLNNQRTLPGGASPVQVRYADGERERLGAIEHKLFVGCLNKHASEREIEEVFSPYGRVDDIYVMRDEHKQSRGCAFIKYPSRDMAQAAIAALNDVYIMRGCDQPLAVRFADPKRPKTGDSRNSFSPRHHGSGSNNRSSGHSGRASPVSWRQANALSLRQLHQTGQPPFPPAVIPCLSPSQTASPNHSQGPYIVQAQRHHAAGLPTEEIIQTALQRAGQNFAGQQAVHQYVQLLQQQQQQQQQQLHLQPQQFNPQPSQQSQFLQLTQPLASINQPSLILHNHQALHLQNIPQQQQHPPVFQPGSIAQQPPSWLLSAPTQLVQSLLPTPALPPAVVAPATSNWTEHVSPDGYKYYYNSITSESKWERPDELEQQVAPTLPPASVDANIPQFQPSNAYLEQLRHQIWI</sequence>
<proteinExistence type="predicted"/>
<dbReference type="GO" id="GO:0003729">
    <property type="term" value="F:mRNA binding"/>
    <property type="evidence" value="ECO:0000318"/>
    <property type="project" value="GO_Central"/>
</dbReference>
<name>D8T652_SELML</name>
<dbReference type="Pfam" id="PF00076">
    <property type="entry name" value="RRM_1"/>
    <property type="match status" value="2"/>
</dbReference>
<evidence type="ECO:0000259" key="5">
    <source>
        <dbReference type="PROSITE" id="PS50020"/>
    </source>
</evidence>
<evidence type="ECO:0000259" key="6">
    <source>
        <dbReference type="PROSITE" id="PS50102"/>
    </source>
</evidence>
<keyword evidence="8" id="KW-1185">Reference proteome</keyword>
<evidence type="ECO:0000256" key="1">
    <source>
        <dbReference type="ARBA" id="ARBA00022737"/>
    </source>
</evidence>
<accession>D8T652</accession>
<dbReference type="HOGENOM" id="CLU_020343_1_0_1"/>
<dbReference type="CDD" id="cd00201">
    <property type="entry name" value="WW"/>
    <property type="match status" value="1"/>
</dbReference>
<dbReference type="AlphaFoldDB" id="D8T652"/>
<dbReference type="SMART" id="SM00360">
    <property type="entry name" value="RRM"/>
    <property type="match status" value="2"/>
</dbReference>
<dbReference type="PANTHER" id="PTHR24012">
    <property type="entry name" value="RNA BINDING PROTEIN"/>
    <property type="match status" value="1"/>
</dbReference>
<dbReference type="KEGG" id="smo:SELMODRAFT_450105"/>
<feature type="domain" description="WW" evidence="5">
    <location>
        <begin position="439"/>
        <end position="472"/>
    </location>
</feature>
<dbReference type="SUPFAM" id="SSF51045">
    <property type="entry name" value="WW domain"/>
    <property type="match status" value="1"/>
</dbReference>
<dbReference type="SMART" id="SM00456">
    <property type="entry name" value="WW"/>
    <property type="match status" value="1"/>
</dbReference>
<organism evidence="8">
    <name type="scientific">Selaginella moellendorffii</name>
    <name type="common">Spikemoss</name>
    <dbReference type="NCBI Taxonomy" id="88036"/>
    <lineage>
        <taxon>Eukaryota</taxon>
        <taxon>Viridiplantae</taxon>
        <taxon>Streptophyta</taxon>
        <taxon>Embryophyta</taxon>
        <taxon>Tracheophyta</taxon>
        <taxon>Lycopodiopsida</taxon>
        <taxon>Selaginellales</taxon>
        <taxon>Selaginellaceae</taxon>
        <taxon>Selaginella</taxon>
    </lineage>
</organism>
<dbReference type="PROSITE" id="PS50102">
    <property type="entry name" value="RRM"/>
    <property type="match status" value="2"/>
</dbReference>
<dbReference type="Proteomes" id="UP000001514">
    <property type="component" value="Unassembled WGS sequence"/>
</dbReference>
<dbReference type="InterPro" id="IPR000504">
    <property type="entry name" value="RRM_dom"/>
</dbReference>
<protein>
    <submittedName>
        <fullName evidence="7">Uncharacterized protein FCA-1</fullName>
    </submittedName>
</protein>
<feature type="compositionally biased region" description="Low complexity" evidence="4">
    <location>
        <begin position="235"/>
        <end position="247"/>
    </location>
</feature>
<feature type="domain" description="RRM" evidence="6">
    <location>
        <begin position="42"/>
        <end position="126"/>
    </location>
</feature>
<dbReference type="InParanoid" id="D8T652"/>
<dbReference type="Gramene" id="EFJ07911">
    <property type="protein sequence ID" value="EFJ07911"/>
    <property type="gene ID" value="SELMODRAFT_450105"/>
</dbReference>
<feature type="compositionally biased region" description="Basic and acidic residues" evidence="4">
    <location>
        <begin position="1"/>
        <end position="13"/>
    </location>
</feature>
<dbReference type="GO" id="GO:1990904">
    <property type="term" value="C:ribonucleoprotein complex"/>
    <property type="evidence" value="ECO:0000318"/>
    <property type="project" value="GO_Central"/>
</dbReference>
<keyword evidence="1" id="KW-0677">Repeat</keyword>
<feature type="region of interest" description="Disordered" evidence="4">
    <location>
        <begin position="265"/>
        <end position="292"/>
    </location>
</feature>
<dbReference type="Gene3D" id="2.20.70.10">
    <property type="match status" value="1"/>
</dbReference>
<dbReference type="GO" id="GO:0005737">
    <property type="term" value="C:cytoplasm"/>
    <property type="evidence" value="ECO:0000318"/>
    <property type="project" value="GO_Central"/>
</dbReference>
<evidence type="ECO:0000256" key="2">
    <source>
        <dbReference type="ARBA" id="ARBA00022884"/>
    </source>
</evidence>
<dbReference type="EMBL" id="GL377679">
    <property type="protein sequence ID" value="EFJ07911.1"/>
    <property type="molecule type" value="Genomic_DNA"/>
</dbReference>
<dbReference type="PROSITE" id="PS50020">
    <property type="entry name" value="WW_DOMAIN_2"/>
    <property type="match status" value="1"/>
</dbReference>
<feature type="compositionally biased region" description="Polar residues" evidence="4">
    <location>
        <begin position="281"/>
        <end position="292"/>
    </location>
</feature>
<feature type="region of interest" description="Disordered" evidence="4">
    <location>
        <begin position="1"/>
        <end position="37"/>
    </location>
</feature>
<dbReference type="OMA" id="ATSNWTE"/>
<reference evidence="7 8" key="1">
    <citation type="journal article" date="2011" name="Science">
        <title>The Selaginella genome identifies genetic changes associated with the evolution of vascular plants.</title>
        <authorList>
            <person name="Banks J.A."/>
            <person name="Nishiyama T."/>
            <person name="Hasebe M."/>
            <person name="Bowman J.L."/>
            <person name="Gribskov M."/>
            <person name="dePamphilis C."/>
            <person name="Albert V.A."/>
            <person name="Aono N."/>
            <person name="Aoyama T."/>
            <person name="Ambrose B.A."/>
            <person name="Ashton N.W."/>
            <person name="Axtell M.J."/>
            <person name="Barker E."/>
            <person name="Barker M.S."/>
            <person name="Bennetzen J.L."/>
            <person name="Bonawitz N.D."/>
            <person name="Chapple C."/>
            <person name="Cheng C."/>
            <person name="Correa L.G."/>
            <person name="Dacre M."/>
            <person name="DeBarry J."/>
            <person name="Dreyer I."/>
            <person name="Elias M."/>
            <person name="Engstrom E.M."/>
            <person name="Estelle M."/>
            <person name="Feng L."/>
            <person name="Finet C."/>
            <person name="Floyd S.K."/>
            <person name="Frommer W.B."/>
            <person name="Fujita T."/>
            <person name="Gramzow L."/>
            <person name="Gutensohn M."/>
            <person name="Harholt J."/>
            <person name="Hattori M."/>
            <person name="Heyl A."/>
            <person name="Hirai T."/>
            <person name="Hiwatashi Y."/>
            <person name="Ishikawa M."/>
            <person name="Iwata M."/>
            <person name="Karol K.G."/>
            <person name="Koehler B."/>
            <person name="Kolukisaoglu U."/>
            <person name="Kubo M."/>
            <person name="Kurata T."/>
            <person name="Lalonde S."/>
            <person name="Li K."/>
            <person name="Li Y."/>
            <person name="Litt A."/>
            <person name="Lyons E."/>
            <person name="Manning G."/>
            <person name="Maruyama T."/>
            <person name="Michael T.P."/>
            <person name="Mikami K."/>
            <person name="Miyazaki S."/>
            <person name="Morinaga S."/>
            <person name="Murata T."/>
            <person name="Mueller-Roeber B."/>
            <person name="Nelson D.R."/>
            <person name="Obara M."/>
            <person name="Oguri Y."/>
            <person name="Olmstead R.G."/>
            <person name="Onodera N."/>
            <person name="Petersen B.L."/>
            <person name="Pils B."/>
            <person name="Prigge M."/>
            <person name="Rensing S.A."/>
            <person name="Riano-Pachon D.M."/>
            <person name="Roberts A.W."/>
            <person name="Sato Y."/>
            <person name="Scheller H.V."/>
            <person name="Schulz B."/>
            <person name="Schulz C."/>
            <person name="Shakirov E.V."/>
            <person name="Shibagaki N."/>
            <person name="Shinohara N."/>
            <person name="Shippen D.E."/>
            <person name="Soerensen I."/>
            <person name="Sotooka R."/>
            <person name="Sugimoto N."/>
            <person name="Sugita M."/>
            <person name="Sumikawa N."/>
            <person name="Tanurdzic M."/>
            <person name="Theissen G."/>
            <person name="Ulvskov P."/>
            <person name="Wakazuki S."/>
            <person name="Weng J.K."/>
            <person name="Willats W.W."/>
            <person name="Wipf D."/>
            <person name="Wolf P.G."/>
            <person name="Yang L."/>
            <person name="Zimmer A.D."/>
            <person name="Zhu Q."/>
            <person name="Mitros T."/>
            <person name="Hellsten U."/>
            <person name="Loque D."/>
            <person name="Otillar R."/>
            <person name="Salamov A."/>
            <person name="Schmutz J."/>
            <person name="Shapiro H."/>
            <person name="Lindquist E."/>
            <person name="Lucas S."/>
            <person name="Rokhsar D."/>
            <person name="Grigoriev I.V."/>
        </authorList>
    </citation>
    <scope>NUCLEOTIDE SEQUENCE [LARGE SCALE GENOMIC DNA]</scope>
</reference>